<dbReference type="EMBL" id="BPLR01010793">
    <property type="protein sequence ID" value="GIY42037.1"/>
    <property type="molecule type" value="Genomic_DNA"/>
</dbReference>
<evidence type="ECO:0000256" key="1">
    <source>
        <dbReference type="SAM" id="MobiDB-lite"/>
    </source>
</evidence>
<gene>
    <name evidence="2" type="ORF">CEXT_651461</name>
</gene>
<keyword evidence="3" id="KW-1185">Reference proteome</keyword>
<dbReference type="AlphaFoldDB" id="A0AAV4T9C3"/>
<organism evidence="2 3">
    <name type="scientific">Caerostris extrusa</name>
    <name type="common">Bark spider</name>
    <name type="synonym">Caerostris bankana</name>
    <dbReference type="NCBI Taxonomy" id="172846"/>
    <lineage>
        <taxon>Eukaryota</taxon>
        <taxon>Metazoa</taxon>
        <taxon>Ecdysozoa</taxon>
        <taxon>Arthropoda</taxon>
        <taxon>Chelicerata</taxon>
        <taxon>Arachnida</taxon>
        <taxon>Araneae</taxon>
        <taxon>Araneomorphae</taxon>
        <taxon>Entelegynae</taxon>
        <taxon>Araneoidea</taxon>
        <taxon>Araneidae</taxon>
        <taxon>Caerostris</taxon>
    </lineage>
</organism>
<dbReference type="Proteomes" id="UP001054945">
    <property type="component" value="Unassembled WGS sequence"/>
</dbReference>
<evidence type="ECO:0000313" key="3">
    <source>
        <dbReference type="Proteomes" id="UP001054945"/>
    </source>
</evidence>
<comment type="caution">
    <text evidence="2">The sequence shown here is derived from an EMBL/GenBank/DDBJ whole genome shotgun (WGS) entry which is preliminary data.</text>
</comment>
<accession>A0AAV4T9C3</accession>
<proteinExistence type="predicted"/>
<protein>
    <submittedName>
        <fullName evidence="2">Uncharacterized protein</fullName>
    </submittedName>
</protein>
<feature type="region of interest" description="Disordered" evidence="1">
    <location>
        <begin position="16"/>
        <end position="35"/>
    </location>
</feature>
<sequence length="94" mass="10427">MDLGDINRIKRYLKAGGRDRRKGRHISYGPQKHPNENSWMLQVQCVQEFISDLEDADDTAVEPDAGPSISEELACSRQSAKMDGAAVTLCSYSP</sequence>
<name>A0AAV4T9C3_CAEEX</name>
<evidence type="ECO:0000313" key="2">
    <source>
        <dbReference type="EMBL" id="GIY42037.1"/>
    </source>
</evidence>
<reference evidence="2 3" key="1">
    <citation type="submission" date="2021-06" db="EMBL/GenBank/DDBJ databases">
        <title>Caerostris extrusa draft genome.</title>
        <authorList>
            <person name="Kono N."/>
            <person name="Arakawa K."/>
        </authorList>
    </citation>
    <scope>NUCLEOTIDE SEQUENCE [LARGE SCALE GENOMIC DNA]</scope>
</reference>
<feature type="compositionally biased region" description="Basic residues" evidence="1">
    <location>
        <begin position="16"/>
        <end position="25"/>
    </location>
</feature>